<accession>A0AAN9L5I5</accession>
<sequence length="134" mass="15290">MVKFLSMTPRTTTSGTGSHVVEILRTMVTPVRGPWAEMVLLKPGRLGIGLVETQNLDNIRVRGGLRAIRVESLVTTKNRSNKLLQGLHSKHIPNLIRVLQRFQIAWFQRGTWSSRIVIHQALRTRATNFKAWRI</sequence>
<dbReference type="EMBL" id="JAYMYQ010000005">
    <property type="protein sequence ID" value="KAK7328507.1"/>
    <property type="molecule type" value="Genomic_DNA"/>
</dbReference>
<dbReference type="Proteomes" id="UP001367508">
    <property type="component" value="Unassembled WGS sequence"/>
</dbReference>
<proteinExistence type="predicted"/>
<protein>
    <submittedName>
        <fullName evidence="1">Uncharacterized protein</fullName>
    </submittedName>
</protein>
<evidence type="ECO:0000313" key="2">
    <source>
        <dbReference type="Proteomes" id="UP001367508"/>
    </source>
</evidence>
<name>A0AAN9L5I5_CANGL</name>
<organism evidence="1 2">
    <name type="scientific">Canavalia gladiata</name>
    <name type="common">Sword bean</name>
    <name type="synonym">Dolichos gladiatus</name>
    <dbReference type="NCBI Taxonomy" id="3824"/>
    <lineage>
        <taxon>Eukaryota</taxon>
        <taxon>Viridiplantae</taxon>
        <taxon>Streptophyta</taxon>
        <taxon>Embryophyta</taxon>
        <taxon>Tracheophyta</taxon>
        <taxon>Spermatophyta</taxon>
        <taxon>Magnoliopsida</taxon>
        <taxon>eudicotyledons</taxon>
        <taxon>Gunneridae</taxon>
        <taxon>Pentapetalae</taxon>
        <taxon>rosids</taxon>
        <taxon>fabids</taxon>
        <taxon>Fabales</taxon>
        <taxon>Fabaceae</taxon>
        <taxon>Papilionoideae</taxon>
        <taxon>50 kb inversion clade</taxon>
        <taxon>NPAAA clade</taxon>
        <taxon>indigoferoid/millettioid clade</taxon>
        <taxon>Phaseoleae</taxon>
        <taxon>Canavalia</taxon>
    </lineage>
</organism>
<reference evidence="1 2" key="1">
    <citation type="submission" date="2024-01" db="EMBL/GenBank/DDBJ databases">
        <title>The genomes of 5 underutilized Papilionoideae crops provide insights into root nodulation and disease resistanc.</title>
        <authorList>
            <person name="Jiang F."/>
        </authorList>
    </citation>
    <scope>NUCLEOTIDE SEQUENCE [LARGE SCALE GENOMIC DNA]</scope>
    <source>
        <strain evidence="1">LVBAO_FW01</strain>
        <tissue evidence="1">Leaves</tissue>
    </source>
</reference>
<dbReference type="AlphaFoldDB" id="A0AAN9L5I5"/>
<comment type="caution">
    <text evidence="1">The sequence shown here is derived from an EMBL/GenBank/DDBJ whole genome shotgun (WGS) entry which is preliminary data.</text>
</comment>
<keyword evidence="2" id="KW-1185">Reference proteome</keyword>
<evidence type="ECO:0000313" key="1">
    <source>
        <dbReference type="EMBL" id="KAK7328507.1"/>
    </source>
</evidence>
<gene>
    <name evidence="1" type="ORF">VNO77_22616</name>
</gene>